<evidence type="ECO:0000256" key="3">
    <source>
        <dbReference type="PIRSR" id="PIRSR607837-1"/>
    </source>
</evidence>
<dbReference type="PANTHER" id="PTHR37302">
    <property type="entry name" value="SLR1116 PROTEIN"/>
    <property type="match status" value="1"/>
</dbReference>
<protein>
    <recommendedName>
        <fullName evidence="6">Damage-inducible protein DinB</fullName>
    </recommendedName>
</protein>
<dbReference type="EMBL" id="CP112998">
    <property type="protein sequence ID" value="WAC15231.1"/>
    <property type="molecule type" value="Genomic_DNA"/>
</dbReference>
<dbReference type="InterPro" id="IPR034660">
    <property type="entry name" value="DinB/YfiT-like"/>
</dbReference>
<name>A0A9E8NHT0_9BACT</name>
<evidence type="ECO:0000256" key="2">
    <source>
        <dbReference type="ARBA" id="ARBA00022723"/>
    </source>
</evidence>
<evidence type="ECO:0008006" key="6">
    <source>
        <dbReference type="Google" id="ProtNLM"/>
    </source>
</evidence>
<dbReference type="PANTHER" id="PTHR37302:SF3">
    <property type="entry name" value="DAMAGE-INDUCIBLE PROTEIN DINB"/>
    <property type="match status" value="1"/>
</dbReference>
<dbReference type="KEGG" id="dpf:ON006_14950"/>
<dbReference type="Gene3D" id="1.20.120.450">
    <property type="entry name" value="dinb family like domain"/>
    <property type="match status" value="1"/>
</dbReference>
<dbReference type="RefSeq" id="WP_244823125.1">
    <property type="nucleotide sequence ID" value="NZ_CP112998.1"/>
</dbReference>
<feature type="binding site" evidence="3">
    <location>
        <position position="120"/>
    </location>
    <ligand>
        <name>a divalent metal cation</name>
        <dbReference type="ChEBI" id="CHEBI:60240"/>
    </ligand>
</feature>
<accession>A0A9E8NHT0</accession>
<feature type="binding site" evidence="3">
    <location>
        <position position="124"/>
    </location>
    <ligand>
        <name>a divalent metal cation</name>
        <dbReference type="ChEBI" id="CHEBI:60240"/>
    </ligand>
</feature>
<feature type="binding site" evidence="3">
    <location>
        <position position="39"/>
    </location>
    <ligand>
        <name>a divalent metal cation</name>
        <dbReference type="ChEBI" id="CHEBI:60240"/>
    </ligand>
</feature>
<dbReference type="SUPFAM" id="SSF109854">
    <property type="entry name" value="DinB/YfiT-like putative metalloenzymes"/>
    <property type="match status" value="1"/>
</dbReference>
<sequence length="157" mass="18473">MNDYFDRLFRFNSWANAALGNFLIDNNIEDYDCIRLMSHLQLAQSNWYKRIVGQQEDEPVWQVLELRPLTVELDNNGELWLKYVQTLDPDEFNNWVAYNNLAGQPQENTTQDLLAHVVNHATYHRGQVARRIRELGFTPPTTDYVLFARNFPAKRAI</sequence>
<keyword evidence="2 3" id="KW-0479">Metal-binding</keyword>
<evidence type="ECO:0000313" key="4">
    <source>
        <dbReference type="EMBL" id="WAC15231.1"/>
    </source>
</evidence>
<keyword evidence="5" id="KW-1185">Reference proteome</keyword>
<dbReference type="Proteomes" id="UP001164653">
    <property type="component" value="Chromosome"/>
</dbReference>
<comment type="similarity">
    <text evidence="1">Belongs to the DinB family.</text>
</comment>
<dbReference type="AlphaFoldDB" id="A0A9E8NHT0"/>
<proteinExistence type="inferred from homology"/>
<dbReference type="GO" id="GO:0046872">
    <property type="term" value="F:metal ion binding"/>
    <property type="evidence" value="ECO:0007669"/>
    <property type="project" value="UniProtKB-KW"/>
</dbReference>
<organism evidence="4 5">
    <name type="scientific">Dyadobacter pollutisoli</name>
    <dbReference type="NCBI Taxonomy" id="2910158"/>
    <lineage>
        <taxon>Bacteria</taxon>
        <taxon>Pseudomonadati</taxon>
        <taxon>Bacteroidota</taxon>
        <taxon>Cytophagia</taxon>
        <taxon>Cytophagales</taxon>
        <taxon>Spirosomataceae</taxon>
        <taxon>Dyadobacter</taxon>
    </lineage>
</organism>
<gene>
    <name evidence="4" type="ORF">ON006_14950</name>
</gene>
<evidence type="ECO:0000256" key="1">
    <source>
        <dbReference type="ARBA" id="ARBA00008635"/>
    </source>
</evidence>
<evidence type="ECO:0000313" key="5">
    <source>
        <dbReference type="Proteomes" id="UP001164653"/>
    </source>
</evidence>
<reference evidence="4" key="1">
    <citation type="submission" date="2022-11" db="EMBL/GenBank/DDBJ databases">
        <title>Dyadobacter pollutisoli sp. nov., isolated from plastic dumped soil.</title>
        <authorList>
            <person name="Kim J.M."/>
            <person name="Kim K.R."/>
            <person name="Lee J.K."/>
            <person name="Hao L."/>
            <person name="Jeon C.O."/>
        </authorList>
    </citation>
    <scope>NUCLEOTIDE SEQUENCE</scope>
    <source>
        <strain evidence="4">U1</strain>
    </source>
</reference>
<dbReference type="InterPro" id="IPR007837">
    <property type="entry name" value="DinB"/>
</dbReference>
<dbReference type="Pfam" id="PF05163">
    <property type="entry name" value="DinB"/>
    <property type="match status" value="1"/>
</dbReference>